<keyword evidence="1" id="KW-0472">Membrane</keyword>
<dbReference type="EMBL" id="ANMU01000177">
    <property type="protein sequence ID" value="EMJ77754.1"/>
    <property type="molecule type" value="Genomic_DNA"/>
</dbReference>
<proteinExistence type="predicted"/>
<feature type="transmembrane region" description="Helical" evidence="1">
    <location>
        <begin position="146"/>
        <end position="167"/>
    </location>
</feature>
<evidence type="ECO:0000313" key="2">
    <source>
        <dbReference type="EMBL" id="EMJ77754.1"/>
    </source>
</evidence>
<protein>
    <submittedName>
        <fullName evidence="2">Uncharacterized protein</fullName>
    </submittedName>
</protein>
<keyword evidence="1" id="KW-0812">Transmembrane</keyword>
<reference evidence="2 3" key="1">
    <citation type="submission" date="2013-01" db="EMBL/GenBank/DDBJ databases">
        <authorList>
            <person name="Harkins D.M."/>
            <person name="Durkin A.S."/>
            <person name="Brinkac L.M."/>
            <person name="Haft D.H."/>
            <person name="Selengut J.D."/>
            <person name="Sanka R."/>
            <person name="DePew J."/>
            <person name="Purushe J."/>
            <person name="Galloway R.L."/>
            <person name="Vinetz J.M."/>
            <person name="Sutton G.G."/>
            <person name="Nierman W.C."/>
            <person name="Fouts D.E."/>
        </authorList>
    </citation>
    <scope>NUCLEOTIDE SEQUENCE [LARGE SCALE GENOMIC DNA]</scope>
    <source>
        <strain evidence="2 3">Sponselee CDC</strain>
    </source>
</reference>
<gene>
    <name evidence="2" type="ORF">LEP1GSC016_1919</name>
</gene>
<evidence type="ECO:0000313" key="3">
    <source>
        <dbReference type="Proteomes" id="UP000011873"/>
    </source>
</evidence>
<dbReference type="Proteomes" id="UP000011873">
    <property type="component" value="Unassembled WGS sequence"/>
</dbReference>
<organism evidence="2 3">
    <name type="scientific">Leptospira borgpetersenii serovar Hardjo-bovis str. Sponselee</name>
    <dbReference type="NCBI Taxonomy" id="1303729"/>
    <lineage>
        <taxon>Bacteria</taxon>
        <taxon>Pseudomonadati</taxon>
        <taxon>Spirochaetota</taxon>
        <taxon>Spirochaetia</taxon>
        <taxon>Leptospirales</taxon>
        <taxon>Leptospiraceae</taxon>
        <taxon>Leptospira</taxon>
    </lineage>
</organism>
<dbReference type="AlphaFoldDB" id="M6BDZ7"/>
<feature type="transmembrane region" description="Helical" evidence="1">
    <location>
        <begin position="93"/>
        <end position="111"/>
    </location>
</feature>
<accession>M6BDZ7</accession>
<evidence type="ECO:0000256" key="1">
    <source>
        <dbReference type="SAM" id="Phobius"/>
    </source>
</evidence>
<keyword evidence="1" id="KW-1133">Transmembrane helix</keyword>
<comment type="caution">
    <text evidence="2">The sequence shown here is derived from an EMBL/GenBank/DDBJ whole genome shotgun (WGS) entry which is preliminary data.</text>
</comment>
<sequence length="169" mass="19692">MDLQCIHAKNQSSCLNGNFNFPIYYRTNSWYGNNHRYCEGSKSDTKKKYANPNKNARRTLSIIWENLLNENRNLPIEKEREISPQLKSLNSKLIPIFNILLFLSLVIPGFFDNLHLGISIGYGLFSSSILGMIIRELFNPNRSLQLCYGLFLFWIIVSTILFAMRAWNY</sequence>
<feature type="transmembrane region" description="Helical" evidence="1">
    <location>
        <begin position="117"/>
        <end position="134"/>
    </location>
</feature>
<name>M6BDZ7_LEPBO</name>